<evidence type="ECO:0000313" key="3">
    <source>
        <dbReference type="Proteomes" id="UP000651977"/>
    </source>
</evidence>
<sequence length="84" mass="9903">MMRADAWWQSTARSRGCDRISLQRAWEEGRSSRKITAQGQFTWYVYEPNSHRPLVMIKQGQVYHYHLDHIGTPIRLSDEQGNIV</sequence>
<proteinExistence type="predicted"/>
<protein>
    <recommendedName>
        <fullName evidence="1">RHS protein conserved region domain-containing protein</fullName>
    </recommendedName>
</protein>
<evidence type="ECO:0000259" key="1">
    <source>
        <dbReference type="Pfam" id="PF03527"/>
    </source>
</evidence>
<dbReference type="Proteomes" id="UP000651977">
    <property type="component" value="Unassembled WGS sequence"/>
</dbReference>
<comment type="caution">
    <text evidence="2">The sequence shown here is derived from an EMBL/GenBank/DDBJ whole genome shotgun (WGS) entry which is preliminary data.</text>
</comment>
<feature type="domain" description="RHS protein conserved region" evidence="1">
    <location>
        <begin position="62"/>
        <end position="84"/>
    </location>
</feature>
<reference evidence="3" key="1">
    <citation type="journal article" date="2019" name="Int. J. Syst. Evol. Microbiol.">
        <title>The Global Catalogue of Microorganisms (GCM) 10K type strain sequencing project: providing services to taxonomists for standard genome sequencing and annotation.</title>
        <authorList>
            <consortium name="The Broad Institute Genomics Platform"/>
            <consortium name="The Broad Institute Genome Sequencing Center for Infectious Disease"/>
            <person name="Wu L."/>
            <person name="Ma J."/>
        </authorList>
    </citation>
    <scope>NUCLEOTIDE SEQUENCE [LARGE SCALE GENOMIC DNA]</scope>
    <source>
        <strain evidence="3">CGMCC 1.10131</strain>
    </source>
</reference>
<keyword evidence="3" id="KW-1185">Reference proteome</keyword>
<name>A0ABQ1I6M1_9ALTE</name>
<dbReference type="EMBL" id="BMDY01000047">
    <property type="protein sequence ID" value="GGB21871.1"/>
    <property type="molecule type" value="Genomic_DNA"/>
</dbReference>
<dbReference type="Pfam" id="PF03527">
    <property type="entry name" value="RHS"/>
    <property type="match status" value="1"/>
</dbReference>
<gene>
    <name evidence="2" type="ORF">GCM10007414_39080</name>
</gene>
<dbReference type="RefSeq" id="WP_055733302.1">
    <property type="nucleotide sequence ID" value="NZ_CP013021.1"/>
</dbReference>
<organism evidence="2 3">
    <name type="scientific">Agarivorans gilvus</name>
    <dbReference type="NCBI Taxonomy" id="680279"/>
    <lineage>
        <taxon>Bacteria</taxon>
        <taxon>Pseudomonadati</taxon>
        <taxon>Pseudomonadota</taxon>
        <taxon>Gammaproteobacteria</taxon>
        <taxon>Alteromonadales</taxon>
        <taxon>Alteromonadaceae</taxon>
        <taxon>Agarivorans</taxon>
    </lineage>
</organism>
<evidence type="ECO:0000313" key="2">
    <source>
        <dbReference type="EMBL" id="GGB21871.1"/>
    </source>
</evidence>
<accession>A0ABQ1I6M1</accession>
<dbReference type="InterPro" id="IPR001826">
    <property type="entry name" value="RHS"/>
</dbReference>